<feature type="non-terminal residue" evidence="1">
    <location>
        <position position="1"/>
    </location>
</feature>
<dbReference type="AlphaFoldDB" id="A0AAF0ZLB0"/>
<organism evidence="1 2">
    <name type="scientific">Solanum verrucosum</name>
    <dbReference type="NCBI Taxonomy" id="315347"/>
    <lineage>
        <taxon>Eukaryota</taxon>
        <taxon>Viridiplantae</taxon>
        <taxon>Streptophyta</taxon>
        <taxon>Embryophyta</taxon>
        <taxon>Tracheophyta</taxon>
        <taxon>Spermatophyta</taxon>
        <taxon>Magnoliopsida</taxon>
        <taxon>eudicotyledons</taxon>
        <taxon>Gunneridae</taxon>
        <taxon>Pentapetalae</taxon>
        <taxon>asterids</taxon>
        <taxon>lamiids</taxon>
        <taxon>Solanales</taxon>
        <taxon>Solanaceae</taxon>
        <taxon>Solanoideae</taxon>
        <taxon>Solaneae</taxon>
        <taxon>Solanum</taxon>
    </lineage>
</organism>
<dbReference type="Proteomes" id="UP001234989">
    <property type="component" value="Chromosome 8"/>
</dbReference>
<accession>A0AAF0ZLB0</accession>
<keyword evidence="2" id="KW-1185">Reference proteome</keyword>
<sequence>KTFLVVEEVPVEILDRKVKRLRNKEVTSVNVLWRNHLVEGATLGGRGRYEVSISSSFSFYSYSSLR</sequence>
<protein>
    <submittedName>
        <fullName evidence="1">Uncharacterized protein</fullName>
    </submittedName>
</protein>
<evidence type="ECO:0000313" key="1">
    <source>
        <dbReference type="EMBL" id="WMV41059.1"/>
    </source>
</evidence>
<evidence type="ECO:0000313" key="2">
    <source>
        <dbReference type="Proteomes" id="UP001234989"/>
    </source>
</evidence>
<reference evidence="1" key="1">
    <citation type="submission" date="2023-08" db="EMBL/GenBank/DDBJ databases">
        <title>A de novo genome assembly of Solanum verrucosum Schlechtendal, a Mexican diploid species geographically isolated from the other diploid A-genome species in potato relatives.</title>
        <authorList>
            <person name="Hosaka K."/>
        </authorList>
    </citation>
    <scope>NUCLEOTIDE SEQUENCE</scope>
    <source>
        <tissue evidence="1">Young leaves</tissue>
    </source>
</reference>
<dbReference type="EMBL" id="CP133619">
    <property type="protein sequence ID" value="WMV41059.1"/>
    <property type="molecule type" value="Genomic_DNA"/>
</dbReference>
<name>A0AAF0ZLB0_SOLVR</name>
<gene>
    <name evidence="1" type="ORF">MTR67_034444</name>
</gene>
<proteinExistence type="predicted"/>